<dbReference type="InterPro" id="IPR051906">
    <property type="entry name" value="TolC-like"/>
</dbReference>
<evidence type="ECO:0000256" key="6">
    <source>
        <dbReference type="ARBA" id="ARBA00023136"/>
    </source>
</evidence>
<evidence type="ECO:0000313" key="11">
    <source>
        <dbReference type="Proteomes" id="UP000717995"/>
    </source>
</evidence>
<feature type="coiled-coil region" evidence="8">
    <location>
        <begin position="182"/>
        <end position="209"/>
    </location>
</feature>
<dbReference type="InterPro" id="IPR003423">
    <property type="entry name" value="OMP_efflux"/>
</dbReference>
<keyword evidence="11" id="KW-1185">Reference proteome</keyword>
<comment type="subcellular location">
    <subcellularLocation>
        <location evidence="1">Cell outer membrane</location>
    </subcellularLocation>
</comment>
<accession>A0ABS2ICB5</accession>
<dbReference type="Gene3D" id="1.20.1600.10">
    <property type="entry name" value="Outer membrane efflux proteins (OEP)"/>
    <property type="match status" value="1"/>
</dbReference>
<keyword evidence="8" id="KW-0175">Coiled coil</keyword>
<dbReference type="PANTHER" id="PTHR30026:SF22">
    <property type="entry name" value="OUTER MEMBRANE EFFLUX PROTEIN"/>
    <property type="match status" value="1"/>
</dbReference>
<proteinExistence type="inferred from homology"/>
<feature type="signal peptide" evidence="9">
    <location>
        <begin position="1"/>
        <end position="21"/>
    </location>
</feature>
<evidence type="ECO:0000256" key="4">
    <source>
        <dbReference type="ARBA" id="ARBA00022452"/>
    </source>
</evidence>
<evidence type="ECO:0000256" key="7">
    <source>
        <dbReference type="ARBA" id="ARBA00023237"/>
    </source>
</evidence>
<gene>
    <name evidence="10" type="ORF">JQX08_06700</name>
</gene>
<comment type="caution">
    <text evidence="10">The sequence shown here is derived from an EMBL/GenBank/DDBJ whole genome shotgun (WGS) entry which is preliminary data.</text>
</comment>
<evidence type="ECO:0000256" key="5">
    <source>
        <dbReference type="ARBA" id="ARBA00022692"/>
    </source>
</evidence>
<feature type="chain" id="PRO_5046385050" evidence="9">
    <location>
        <begin position="22"/>
        <end position="449"/>
    </location>
</feature>
<keyword evidence="9" id="KW-0732">Signal</keyword>
<name>A0ABS2ICB5_9GAMM</name>
<comment type="similarity">
    <text evidence="2">Belongs to the outer membrane factor (OMF) (TC 1.B.17) family.</text>
</comment>
<dbReference type="EMBL" id="JAFEUP010000002">
    <property type="protein sequence ID" value="MBM7060390.1"/>
    <property type="molecule type" value="Genomic_DNA"/>
</dbReference>
<reference evidence="10 11" key="1">
    <citation type="submission" date="2021-02" db="EMBL/GenBank/DDBJ databases">
        <authorList>
            <person name="Lee D.-H."/>
        </authorList>
    </citation>
    <scope>NUCLEOTIDE SEQUENCE [LARGE SCALE GENOMIC DNA]</scope>
    <source>
        <strain evidence="10 11">UL073</strain>
    </source>
</reference>
<keyword evidence="3" id="KW-0813">Transport</keyword>
<dbReference type="InterPro" id="IPR010130">
    <property type="entry name" value="T1SS_OMP_TolC"/>
</dbReference>
<keyword evidence="5" id="KW-0812">Transmembrane</keyword>
<evidence type="ECO:0000313" key="10">
    <source>
        <dbReference type="EMBL" id="MBM7060390.1"/>
    </source>
</evidence>
<evidence type="ECO:0000256" key="8">
    <source>
        <dbReference type="SAM" id="Coils"/>
    </source>
</evidence>
<dbReference type="PANTHER" id="PTHR30026">
    <property type="entry name" value="OUTER MEMBRANE PROTEIN TOLC"/>
    <property type="match status" value="1"/>
</dbReference>
<evidence type="ECO:0000256" key="2">
    <source>
        <dbReference type="ARBA" id="ARBA00007613"/>
    </source>
</evidence>
<dbReference type="Proteomes" id="UP000717995">
    <property type="component" value="Unassembled WGS sequence"/>
</dbReference>
<protein>
    <submittedName>
        <fullName evidence="10">TolC family outer membrane protein</fullName>
    </submittedName>
</protein>
<keyword evidence="7" id="KW-0998">Cell outer membrane</keyword>
<sequence>MRLRFASALPFVLAVSAPLHAETLSEAMQRALEVHPEIQAGINSRFAADYQLKAAKGGYLPQVDLLGGYGREGSDNTTTRGAGDHWNTLTRGESSVRLQQMVFDGFATSSEVARQQATVNSRAYSLLGTSERTALDVAQAYIDVLRRQEMVRLAEENLKSHQRIYDQISLRSSRGVGRLADQEQAEARLAQARNNLITEQTNLADARTTYYSVVGSDPVELAEPAGLPGQLPENLQAARQQLIDNSPILRSAESDVAAAEKQYAAAKSTFYPRFDAELSRGADNNLDGEEGHANEWQAMLRMRYNLFAGGSNKADLESKSYQANQALDIRNNALRQLNEELGLAWNALTNAREQLPIAEQYVDYSGRVRESYLKQFSIGERTLLDLLDSENELFTASRRAVDVRYTELFTQYRIKATMGELLKSQGVVAPMASVVSNDLKPQVELPGLN</sequence>
<evidence type="ECO:0000256" key="3">
    <source>
        <dbReference type="ARBA" id="ARBA00022448"/>
    </source>
</evidence>
<dbReference type="NCBIfam" id="TIGR01844">
    <property type="entry name" value="type_I_sec_TolC"/>
    <property type="match status" value="1"/>
</dbReference>
<dbReference type="RefSeq" id="WP_204915513.1">
    <property type="nucleotide sequence ID" value="NZ_JAFEUP010000002.1"/>
</dbReference>
<keyword evidence="4" id="KW-1134">Transmembrane beta strand</keyword>
<evidence type="ECO:0000256" key="9">
    <source>
        <dbReference type="SAM" id="SignalP"/>
    </source>
</evidence>
<evidence type="ECO:0000256" key="1">
    <source>
        <dbReference type="ARBA" id="ARBA00004442"/>
    </source>
</evidence>
<organism evidence="10 11">
    <name type="scientific">Zestomonas insulae</name>
    <dbReference type="NCBI Taxonomy" id="2809017"/>
    <lineage>
        <taxon>Bacteria</taxon>
        <taxon>Pseudomonadati</taxon>
        <taxon>Pseudomonadota</taxon>
        <taxon>Gammaproteobacteria</taxon>
        <taxon>Pseudomonadales</taxon>
        <taxon>Pseudomonadaceae</taxon>
        <taxon>Zestomonas</taxon>
    </lineage>
</organism>
<dbReference type="Pfam" id="PF02321">
    <property type="entry name" value="OEP"/>
    <property type="match status" value="2"/>
</dbReference>
<dbReference type="SUPFAM" id="SSF56954">
    <property type="entry name" value="Outer membrane efflux proteins (OEP)"/>
    <property type="match status" value="1"/>
</dbReference>
<keyword evidence="6" id="KW-0472">Membrane</keyword>